<dbReference type="GO" id="GO:0045944">
    <property type="term" value="P:positive regulation of transcription by RNA polymerase II"/>
    <property type="evidence" value="ECO:0007669"/>
    <property type="project" value="InterPro"/>
</dbReference>
<evidence type="ECO:0000256" key="2">
    <source>
        <dbReference type="ARBA" id="ARBA00007163"/>
    </source>
</evidence>
<dbReference type="Proteomes" id="UP001202479">
    <property type="component" value="Unassembled WGS sequence"/>
</dbReference>
<evidence type="ECO:0000256" key="7">
    <source>
        <dbReference type="ARBA" id="ARBA00023242"/>
    </source>
</evidence>
<dbReference type="AlphaFoldDB" id="A0AAI9WX63"/>
<dbReference type="Gene3D" id="1.20.5.170">
    <property type="match status" value="1"/>
</dbReference>
<feature type="compositionally biased region" description="Basic and acidic residues" evidence="8">
    <location>
        <begin position="44"/>
        <end position="53"/>
    </location>
</feature>
<dbReference type="SUPFAM" id="SSF57959">
    <property type="entry name" value="Leucine zipper domain"/>
    <property type="match status" value="1"/>
</dbReference>
<keyword evidence="4" id="KW-0238">DNA-binding</keyword>
<dbReference type="GeneID" id="73381102"/>
<gene>
    <name evidence="10" type="ORF">KGF56_003487</name>
</gene>
<evidence type="ECO:0000313" key="11">
    <source>
        <dbReference type="Proteomes" id="UP001202479"/>
    </source>
</evidence>
<sequence>MVDVEDAAAVVVDQTVTSVGSNITTTDIDAGSFKSSLPPRKRAKTQEEKEQRKIERILRNRRAAHASREKKRKHVEYLEIYVVKLEENLKKLQDGYQSVVEKLNKQNGELESVTEKNVFDLGLEDLAELKSQIHLNMNGGRRSCKKDSLIEADEEEYEEEDMDEDSEINRESLQVGKSIDLKPPVKKRKLSKKKDTKVTQVVSTPTPLTATSPNTITTTTTTTMTMTPFVDSTPVHIKAEDTESHLKPEADNTFFNYLSPVSIHSPVNSPIDLTLTGNLNPNSSEVFDMETNKNTVSATMTQIDSPLSITEDSGLATTTPSSPSSSSSPLPPLASSSSSLSSSESNFSLYETGQNSAVILSVELGKQLQQSTVGNLNCNELVKLAIAV</sequence>
<evidence type="ECO:0000259" key="9">
    <source>
        <dbReference type="PROSITE" id="PS50217"/>
    </source>
</evidence>
<dbReference type="GO" id="GO:0003677">
    <property type="term" value="F:DNA binding"/>
    <property type="evidence" value="ECO:0007669"/>
    <property type="project" value="UniProtKB-KW"/>
</dbReference>
<feature type="compositionally biased region" description="Low complexity" evidence="8">
    <location>
        <begin position="320"/>
        <end position="339"/>
    </location>
</feature>
<dbReference type="GO" id="GO:0006986">
    <property type="term" value="P:response to unfolded protein"/>
    <property type="evidence" value="ECO:0007669"/>
    <property type="project" value="UniProtKB-KW"/>
</dbReference>
<feature type="compositionally biased region" description="Polar residues" evidence="8">
    <location>
        <begin position="301"/>
        <end position="319"/>
    </location>
</feature>
<evidence type="ECO:0000256" key="5">
    <source>
        <dbReference type="ARBA" id="ARBA00023163"/>
    </source>
</evidence>
<comment type="subcellular location">
    <subcellularLocation>
        <location evidence="1">Nucleus</location>
    </subcellularLocation>
</comment>
<feature type="domain" description="BZIP" evidence="9">
    <location>
        <begin position="50"/>
        <end position="113"/>
    </location>
</feature>
<comment type="caution">
    <text evidence="10">The sequence shown here is derived from an EMBL/GenBank/DDBJ whole genome shotgun (WGS) entry which is preliminary data.</text>
</comment>
<protein>
    <submittedName>
        <fullName evidence="10">HAC1</fullName>
    </submittedName>
</protein>
<evidence type="ECO:0000256" key="4">
    <source>
        <dbReference type="ARBA" id="ARBA00023125"/>
    </source>
</evidence>
<dbReference type="RefSeq" id="XP_049179416.1">
    <property type="nucleotide sequence ID" value="XM_049324824.1"/>
</dbReference>
<name>A0AAI9WX63_9ASCO</name>
<dbReference type="InterPro" id="IPR004827">
    <property type="entry name" value="bZIP"/>
</dbReference>
<dbReference type="GO" id="GO:0005634">
    <property type="term" value="C:nucleus"/>
    <property type="evidence" value="ECO:0007669"/>
    <property type="project" value="UniProtKB-SubCell"/>
</dbReference>
<evidence type="ECO:0000256" key="8">
    <source>
        <dbReference type="SAM" id="MobiDB-lite"/>
    </source>
</evidence>
<proteinExistence type="inferred from homology"/>
<feature type="compositionally biased region" description="Basic residues" evidence="8">
    <location>
        <begin position="186"/>
        <end position="195"/>
    </location>
</feature>
<dbReference type="EMBL" id="JAHUZD010000122">
    <property type="protein sequence ID" value="KAI3403669.2"/>
    <property type="molecule type" value="Genomic_DNA"/>
</dbReference>
<evidence type="ECO:0000256" key="3">
    <source>
        <dbReference type="ARBA" id="ARBA00023015"/>
    </source>
</evidence>
<dbReference type="PROSITE" id="PS00036">
    <property type="entry name" value="BZIP_BASIC"/>
    <property type="match status" value="1"/>
</dbReference>
<dbReference type="InterPro" id="IPR046347">
    <property type="entry name" value="bZIP_sf"/>
</dbReference>
<evidence type="ECO:0000313" key="10">
    <source>
        <dbReference type="EMBL" id="KAI3403669.2"/>
    </source>
</evidence>
<dbReference type="PANTHER" id="PTHR46714">
    <property type="entry name" value="TRANSCRIPTIONAL ACTIVATOR HAC1"/>
    <property type="match status" value="1"/>
</dbReference>
<dbReference type="PANTHER" id="PTHR46714:SF6">
    <property type="entry name" value="TRANSCRIPTIONAL ACTIVATOR HAC1"/>
    <property type="match status" value="1"/>
</dbReference>
<keyword evidence="6" id="KW-0834">Unfolded protein response</keyword>
<evidence type="ECO:0000256" key="1">
    <source>
        <dbReference type="ARBA" id="ARBA00004123"/>
    </source>
</evidence>
<organism evidence="10 11">
    <name type="scientific">Candida oxycetoniae</name>
    <dbReference type="NCBI Taxonomy" id="497107"/>
    <lineage>
        <taxon>Eukaryota</taxon>
        <taxon>Fungi</taxon>
        <taxon>Dikarya</taxon>
        <taxon>Ascomycota</taxon>
        <taxon>Saccharomycotina</taxon>
        <taxon>Pichiomycetes</taxon>
        <taxon>Debaryomycetaceae</taxon>
        <taxon>Candida/Lodderomyces clade</taxon>
        <taxon>Candida</taxon>
    </lineage>
</organism>
<dbReference type="PROSITE" id="PS50217">
    <property type="entry name" value="BZIP"/>
    <property type="match status" value="1"/>
</dbReference>
<comment type="similarity">
    <text evidence="2">Belongs to the bZIP family.</text>
</comment>
<dbReference type="InterPro" id="IPR044280">
    <property type="entry name" value="Hac1/HY5"/>
</dbReference>
<accession>A0AAI9WX63</accession>
<keyword evidence="3" id="KW-0805">Transcription regulation</keyword>
<reference evidence="10" key="1">
    <citation type="journal article" date="2022" name="DNA Res.">
        <title>Genome analysis of five recently described species of the CUG-Ser clade uncovers Candida theae as a new hybrid lineage with pathogenic potential in the Candida parapsilosis species complex.</title>
        <authorList>
            <person name="Mixao V."/>
            <person name="Del Olmo V."/>
            <person name="Hegedusova E."/>
            <person name="Saus E."/>
            <person name="Pryszcz L."/>
            <person name="Cillingova A."/>
            <person name="Nosek J."/>
            <person name="Gabaldon T."/>
        </authorList>
    </citation>
    <scope>NUCLEOTIDE SEQUENCE</scope>
    <source>
        <strain evidence="10">CBS 10844</strain>
    </source>
</reference>
<keyword evidence="7" id="KW-0539">Nucleus</keyword>
<keyword evidence="11" id="KW-1185">Reference proteome</keyword>
<feature type="region of interest" description="Disordered" evidence="8">
    <location>
        <begin position="23"/>
        <end position="53"/>
    </location>
</feature>
<feature type="region of interest" description="Disordered" evidence="8">
    <location>
        <begin position="186"/>
        <end position="214"/>
    </location>
</feature>
<dbReference type="SMART" id="SM00338">
    <property type="entry name" value="BRLZ"/>
    <property type="match status" value="1"/>
</dbReference>
<evidence type="ECO:0000256" key="6">
    <source>
        <dbReference type="ARBA" id="ARBA00023230"/>
    </source>
</evidence>
<dbReference type="GO" id="GO:0000981">
    <property type="term" value="F:DNA-binding transcription factor activity, RNA polymerase II-specific"/>
    <property type="evidence" value="ECO:0007669"/>
    <property type="project" value="InterPro"/>
</dbReference>
<dbReference type="CDD" id="cd14710">
    <property type="entry name" value="bZIP_HAC1-like"/>
    <property type="match status" value="1"/>
</dbReference>
<feature type="region of interest" description="Disordered" evidence="8">
    <location>
        <begin position="301"/>
        <end position="339"/>
    </location>
</feature>
<keyword evidence="5" id="KW-0804">Transcription</keyword>